<dbReference type="GO" id="GO:0005789">
    <property type="term" value="C:endoplasmic reticulum membrane"/>
    <property type="evidence" value="ECO:0007669"/>
    <property type="project" value="UniProtKB-SubCell"/>
</dbReference>
<dbReference type="Pfam" id="PF02263">
    <property type="entry name" value="GBP"/>
    <property type="match status" value="1"/>
</dbReference>
<sequence length="667" mass="74908">MVTTNGLDSEPSNDSVVFDRADSTRNGHPVQVVTANPEQHSFTLNEDALCEVLLHPSVADKSVSIVSVAGAFRRGKSFMLNFFLKYLRNEGVEWLNDDASSLEGFSWRGGAERDTSGVLLWSQPFLLRKSNGHEVAVLLMDTQGAFDSHSTVKDCATIFALATMISSVQIYNLSQNIQEDDLQHLQLFTEYGRLALEDNVKPFQSLIFLVRDWSFPYEAEYGFKGGCRILKRRLEISKAQHPELQQLRQHISTCFTDISCFLMPHPGLKVATSPNFHGQLSDIELEFKRQLLNFVPQILAPNNLVLKKINGREICCRELLEYFRSYMKVFAGQDLPEPKSMLLATAEANNLAAVANARALYCNEMEEVCGGDAPYLAPEELEGQHMEKRSKSIRMFKNVRKMGGEEYSLSFLNTLEAELNACFENYVKLNNGKNMFRSFRTPAVFFLIIVLNYFFQELFVLLRLDLLASLCSSLLGLLLITLALWTYIRPKMTVQRQLPESLSPSTDVSEVGEESDMESDYEFIGEVDVEETPFPDLGHLLNQPVIINLVDYNPPLPDPLPVLSPPLSAGGGDGTLDFGPVSMSRLDSEMATTDSSDAPTESNHGRSIEYLGDNSVLIRQCMAGVHIPEELIPAWVSLVPEAVWQNFLRIRLNARNDYLRSPDTDKL</sequence>
<dbReference type="CDD" id="cd01851">
    <property type="entry name" value="GBP"/>
    <property type="match status" value="1"/>
</dbReference>
<keyword evidence="9 13" id="KW-0472">Membrane</keyword>
<dbReference type="FunFam" id="1.20.58.420:FF:000001">
    <property type="entry name" value="Atlastin-1 isoform 1"/>
    <property type="match status" value="1"/>
</dbReference>
<comment type="subcellular location">
    <subcellularLocation>
        <location evidence="1">Endoplasmic reticulum membrane</location>
        <topology evidence="1">Multi-pass membrane protein</topology>
    </subcellularLocation>
</comment>
<keyword evidence="7 13" id="KW-1133">Transmembrane helix</keyword>
<accession>A0A085MU03</accession>
<proteinExistence type="inferred from homology"/>
<name>A0A085MU03_9BILA</name>
<evidence type="ECO:0000256" key="3">
    <source>
        <dbReference type="ARBA" id="ARBA00022741"/>
    </source>
</evidence>
<keyword evidence="8" id="KW-0342">GTP-binding</keyword>
<dbReference type="PANTHER" id="PTHR10751">
    <property type="entry name" value="GUANYLATE BINDING PROTEIN"/>
    <property type="match status" value="1"/>
</dbReference>
<evidence type="ECO:0000256" key="7">
    <source>
        <dbReference type="ARBA" id="ARBA00022989"/>
    </source>
</evidence>
<feature type="compositionally biased region" description="Polar residues" evidence="12">
    <location>
        <begin position="1"/>
        <end position="15"/>
    </location>
</feature>
<dbReference type="Gene3D" id="3.40.50.300">
    <property type="entry name" value="P-loop containing nucleotide triphosphate hydrolases"/>
    <property type="match status" value="1"/>
</dbReference>
<evidence type="ECO:0000256" key="4">
    <source>
        <dbReference type="ARBA" id="ARBA00022801"/>
    </source>
</evidence>
<dbReference type="PROSITE" id="PS51715">
    <property type="entry name" value="G_GB1_RHD3"/>
    <property type="match status" value="1"/>
</dbReference>
<evidence type="ECO:0000256" key="2">
    <source>
        <dbReference type="ARBA" id="ARBA00022692"/>
    </source>
</evidence>
<organism evidence="15">
    <name type="scientific">Trichuris suis</name>
    <name type="common">pig whipworm</name>
    <dbReference type="NCBI Taxonomy" id="68888"/>
    <lineage>
        <taxon>Eukaryota</taxon>
        <taxon>Metazoa</taxon>
        <taxon>Ecdysozoa</taxon>
        <taxon>Nematoda</taxon>
        <taxon>Enoplea</taxon>
        <taxon>Dorylaimia</taxon>
        <taxon>Trichinellida</taxon>
        <taxon>Trichuridae</taxon>
        <taxon>Trichuris</taxon>
    </lineage>
</organism>
<dbReference type="InterPro" id="IPR030386">
    <property type="entry name" value="G_GB1_RHD3_dom"/>
</dbReference>
<dbReference type="InterPro" id="IPR027417">
    <property type="entry name" value="P-loop_NTPase"/>
</dbReference>
<evidence type="ECO:0000256" key="8">
    <source>
        <dbReference type="ARBA" id="ARBA00023134"/>
    </source>
</evidence>
<feature type="domain" description="GB1/RHD3-type G" evidence="14">
    <location>
        <begin position="60"/>
        <end position="303"/>
    </location>
</feature>
<evidence type="ECO:0000256" key="11">
    <source>
        <dbReference type="PROSITE-ProRule" id="PRU01052"/>
    </source>
</evidence>
<evidence type="ECO:0000259" key="14">
    <source>
        <dbReference type="PROSITE" id="PS51715"/>
    </source>
</evidence>
<evidence type="ECO:0000256" key="1">
    <source>
        <dbReference type="ARBA" id="ARBA00004477"/>
    </source>
</evidence>
<dbReference type="EMBL" id="KL367653">
    <property type="protein sequence ID" value="KFD60699.1"/>
    <property type="molecule type" value="Genomic_DNA"/>
</dbReference>
<evidence type="ECO:0000256" key="13">
    <source>
        <dbReference type="SAM" id="Phobius"/>
    </source>
</evidence>
<feature type="transmembrane region" description="Helical" evidence="13">
    <location>
        <begin position="467"/>
        <end position="488"/>
    </location>
</feature>
<evidence type="ECO:0000313" key="15">
    <source>
        <dbReference type="EMBL" id="KFD60699.1"/>
    </source>
</evidence>
<dbReference type="SUPFAM" id="SSF52540">
    <property type="entry name" value="P-loop containing nucleoside triphosphate hydrolases"/>
    <property type="match status" value="1"/>
</dbReference>
<dbReference type="Proteomes" id="UP000030758">
    <property type="component" value="Unassembled WGS sequence"/>
</dbReference>
<dbReference type="SUPFAM" id="SSF48340">
    <property type="entry name" value="Interferon-induced guanylate-binding protein 1 (GBP1), C-terminal domain"/>
    <property type="match status" value="1"/>
</dbReference>
<keyword evidence="3" id="KW-0547">Nucleotide-binding</keyword>
<comment type="catalytic activity">
    <reaction evidence="10">
        <text>GTP + H2O = GDP + phosphate + H(+)</text>
        <dbReference type="Rhea" id="RHEA:19669"/>
        <dbReference type="ChEBI" id="CHEBI:15377"/>
        <dbReference type="ChEBI" id="CHEBI:15378"/>
        <dbReference type="ChEBI" id="CHEBI:37565"/>
        <dbReference type="ChEBI" id="CHEBI:43474"/>
        <dbReference type="ChEBI" id="CHEBI:58189"/>
    </reaction>
    <physiologicalReaction direction="left-to-right" evidence="10">
        <dbReference type="Rhea" id="RHEA:19670"/>
    </physiologicalReaction>
</comment>
<keyword evidence="4" id="KW-0378">Hydrolase</keyword>
<reference evidence="15" key="1">
    <citation type="journal article" date="2014" name="Nat. Genet.">
        <title>Genome and transcriptome of the porcine whipworm Trichuris suis.</title>
        <authorList>
            <person name="Jex A.R."/>
            <person name="Nejsum P."/>
            <person name="Schwarz E.M."/>
            <person name="Hu L."/>
            <person name="Young N.D."/>
            <person name="Hall R.S."/>
            <person name="Korhonen P.K."/>
            <person name="Liao S."/>
            <person name="Thamsborg S."/>
            <person name="Xia J."/>
            <person name="Xu P."/>
            <person name="Wang S."/>
            <person name="Scheerlinck J.P."/>
            <person name="Hofmann A."/>
            <person name="Sternberg P.W."/>
            <person name="Wang J."/>
            <person name="Gasser R.B."/>
        </authorList>
    </citation>
    <scope>NUCLEOTIDE SEQUENCE [LARGE SCALE GENOMIC DNA]</scope>
    <source>
        <strain evidence="15">DCEP-RM93F</strain>
    </source>
</reference>
<dbReference type="Gene3D" id="1.20.58.420">
    <property type="entry name" value="AHSP"/>
    <property type="match status" value="1"/>
</dbReference>
<dbReference type="GO" id="GO:0005525">
    <property type="term" value="F:GTP binding"/>
    <property type="evidence" value="ECO:0007669"/>
    <property type="project" value="UniProtKB-KW"/>
</dbReference>
<dbReference type="GO" id="GO:0003924">
    <property type="term" value="F:GTPase activity"/>
    <property type="evidence" value="ECO:0007669"/>
    <property type="project" value="InterPro"/>
</dbReference>
<keyword evidence="2 13" id="KW-0812">Transmembrane</keyword>
<comment type="similarity">
    <text evidence="11">Belongs to the TRAFAC class dynamin-like GTPase superfamily. GB1/RHD3 GTPase family.</text>
</comment>
<keyword evidence="5" id="KW-0256">Endoplasmic reticulum</keyword>
<dbReference type="AlphaFoldDB" id="A0A085MU03"/>
<dbReference type="InterPro" id="IPR015894">
    <property type="entry name" value="Guanylate-bd_N"/>
</dbReference>
<evidence type="ECO:0000256" key="5">
    <source>
        <dbReference type="ARBA" id="ARBA00022824"/>
    </source>
</evidence>
<dbReference type="Pfam" id="PF06910">
    <property type="entry name" value="MEA1"/>
    <property type="match status" value="1"/>
</dbReference>
<evidence type="ECO:0000256" key="12">
    <source>
        <dbReference type="SAM" id="MobiDB-lite"/>
    </source>
</evidence>
<feature type="transmembrane region" description="Helical" evidence="13">
    <location>
        <begin position="438"/>
        <end position="455"/>
    </location>
</feature>
<evidence type="ECO:0000256" key="6">
    <source>
        <dbReference type="ARBA" id="ARBA00022842"/>
    </source>
</evidence>
<gene>
    <name evidence="15" type="ORF">M514_27130</name>
</gene>
<keyword evidence="6" id="KW-0460">Magnesium</keyword>
<protein>
    <recommendedName>
        <fullName evidence="14">GB1/RHD3-type G domain-containing protein</fullName>
    </recommendedName>
</protein>
<evidence type="ECO:0000256" key="9">
    <source>
        <dbReference type="ARBA" id="ARBA00023136"/>
    </source>
</evidence>
<dbReference type="InterPro" id="IPR036543">
    <property type="entry name" value="Guanylate-bd_C_sf"/>
</dbReference>
<feature type="region of interest" description="Disordered" evidence="12">
    <location>
        <begin position="1"/>
        <end position="24"/>
    </location>
</feature>
<evidence type="ECO:0000256" key="10">
    <source>
        <dbReference type="ARBA" id="ARBA00049117"/>
    </source>
</evidence>